<evidence type="ECO:0000313" key="2">
    <source>
        <dbReference type="EMBL" id="KAK8860295.1"/>
    </source>
</evidence>
<sequence>MDYVSIPVKFQEKQRITALCAISAEGISHKIQFIAKGQTSIILDVQLGDCFPHIRAFSEKGWTDNSTFYEYLNHLRSRFNDGEIHIVLDVFSAHRSIETKKVAQELDISLHFIPTGFTDLFQPLDEKFWQSLKKI</sequence>
<name>A0ABR2IDS4_9EUKA</name>
<dbReference type="InterPro" id="IPR004875">
    <property type="entry name" value="DDE_SF_endonuclease_dom"/>
</dbReference>
<protein>
    <recommendedName>
        <fullName evidence="1">DDE-1 domain-containing protein</fullName>
    </recommendedName>
</protein>
<dbReference type="EMBL" id="JAPFFF010000018">
    <property type="protein sequence ID" value="KAK8860295.1"/>
    <property type="molecule type" value="Genomic_DNA"/>
</dbReference>
<feature type="domain" description="DDE-1" evidence="1">
    <location>
        <begin position="15"/>
        <end position="134"/>
    </location>
</feature>
<evidence type="ECO:0000313" key="3">
    <source>
        <dbReference type="Proteomes" id="UP001470230"/>
    </source>
</evidence>
<accession>A0ABR2IDS4</accession>
<evidence type="ECO:0000259" key="1">
    <source>
        <dbReference type="Pfam" id="PF03184"/>
    </source>
</evidence>
<proteinExistence type="predicted"/>
<comment type="caution">
    <text evidence="2">The sequence shown here is derived from an EMBL/GenBank/DDBJ whole genome shotgun (WGS) entry which is preliminary data.</text>
</comment>
<dbReference type="Pfam" id="PF03184">
    <property type="entry name" value="DDE_1"/>
    <property type="match status" value="1"/>
</dbReference>
<dbReference type="InterPro" id="IPR036397">
    <property type="entry name" value="RNaseH_sf"/>
</dbReference>
<reference evidence="2 3" key="1">
    <citation type="submission" date="2024-04" db="EMBL/GenBank/DDBJ databases">
        <title>Tritrichomonas musculus Genome.</title>
        <authorList>
            <person name="Alves-Ferreira E."/>
            <person name="Grigg M."/>
            <person name="Lorenzi H."/>
            <person name="Galac M."/>
        </authorList>
    </citation>
    <scope>NUCLEOTIDE SEQUENCE [LARGE SCALE GENOMIC DNA]</scope>
    <source>
        <strain evidence="2 3">EAF2021</strain>
    </source>
</reference>
<dbReference type="Proteomes" id="UP001470230">
    <property type="component" value="Unassembled WGS sequence"/>
</dbReference>
<dbReference type="Gene3D" id="3.30.420.10">
    <property type="entry name" value="Ribonuclease H-like superfamily/Ribonuclease H"/>
    <property type="match status" value="1"/>
</dbReference>
<organism evidence="2 3">
    <name type="scientific">Tritrichomonas musculus</name>
    <dbReference type="NCBI Taxonomy" id="1915356"/>
    <lineage>
        <taxon>Eukaryota</taxon>
        <taxon>Metamonada</taxon>
        <taxon>Parabasalia</taxon>
        <taxon>Tritrichomonadida</taxon>
        <taxon>Tritrichomonadidae</taxon>
        <taxon>Tritrichomonas</taxon>
    </lineage>
</organism>
<gene>
    <name evidence="2" type="ORF">M9Y10_011959</name>
</gene>
<keyword evidence="3" id="KW-1185">Reference proteome</keyword>